<evidence type="ECO:0000313" key="2">
    <source>
        <dbReference type="EMBL" id="XDI35146.1"/>
    </source>
</evidence>
<keyword evidence="1" id="KW-0812">Transmembrane</keyword>
<dbReference type="AlphaFoldDB" id="A0AB39BNU2"/>
<dbReference type="Pfam" id="PF14074">
    <property type="entry name" value="DUF4257"/>
    <property type="match status" value="1"/>
</dbReference>
<accession>A0AB39BNU2</accession>
<proteinExistence type="predicted"/>
<feature type="transmembrane region" description="Helical" evidence="1">
    <location>
        <begin position="6"/>
        <end position="21"/>
    </location>
</feature>
<dbReference type="EMBL" id="CP162550">
    <property type="protein sequence ID" value="XDI35146.1"/>
    <property type="molecule type" value="Genomic_DNA"/>
</dbReference>
<geneLocation type="plasmid" evidence="2">
    <name>unnamed</name>
</geneLocation>
<organism evidence="2">
    <name type="scientific">Alkalihalophilus sp. As8PL</name>
    <dbReference type="NCBI Taxonomy" id="3237103"/>
    <lineage>
        <taxon>Bacteria</taxon>
        <taxon>Bacillati</taxon>
        <taxon>Bacillota</taxon>
        <taxon>Bacilli</taxon>
        <taxon>Bacillales</taxon>
        <taxon>Bacillaceae</taxon>
        <taxon>Alkalihalophilus</taxon>
    </lineage>
</organism>
<name>A0AB39BNU2_9BACI</name>
<dbReference type="InterPro" id="IPR025353">
    <property type="entry name" value="DUF4257"/>
</dbReference>
<keyword evidence="1" id="KW-0472">Membrane</keyword>
<reference evidence="2" key="1">
    <citation type="submission" date="2024-07" db="EMBL/GenBank/DDBJ databases">
        <title>Identification and characteristics of an arsenic-resistant bacterial isolate, which belongs to a novel species.</title>
        <authorList>
            <person name="Juszczyk A."/>
            <person name="Kowalczyk A."/>
            <person name="Was K."/>
            <person name="Kosowicz W."/>
            <person name="Budzyn A."/>
            <person name="Latowski D."/>
        </authorList>
    </citation>
    <scope>NUCLEOTIDE SEQUENCE</scope>
    <source>
        <strain evidence="2">As8PL</strain>
        <plasmid evidence="2">unnamed</plasmid>
    </source>
</reference>
<dbReference type="RefSeq" id="WP_368502763.1">
    <property type="nucleotide sequence ID" value="NZ_CP162550.1"/>
</dbReference>
<sequence length="121" mass="13492">MLDVLVTIGIAGVLGFLFHGLRNNKRFVKPVNRKESFELGFIFDILTAIIGAFFMLLVVAPTSMADDFGMYLIRLAIGASLGESLLVHLDSNKEKNKKKLLQDFEESLNEELEGDKDGNEE</sequence>
<feature type="transmembrane region" description="Helical" evidence="1">
    <location>
        <begin position="68"/>
        <end position="89"/>
    </location>
</feature>
<feature type="transmembrane region" description="Helical" evidence="1">
    <location>
        <begin position="41"/>
        <end position="62"/>
    </location>
</feature>
<evidence type="ECO:0000256" key="1">
    <source>
        <dbReference type="SAM" id="Phobius"/>
    </source>
</evidence>
<gene>
    <name evidence="2" type="ORF">AB3N04_00035</name>
</gene>
<protein>
    <submittedName>
        <fullName evidence="2">DUF4257 domain-containing protein</fullName>
    </submittedName>
</protein>
<keyword evidence="2" id="KW-0614">Plasmid</keyword>
<keyword evidence="1" id="KW-1133">Transmembrane helix</keyword>